<sequence length="425" mass="48650">MERSISSVKRKNSNIATWILLIFSITFFVSYPFHDSFLGGLISSLCCAAMIGGLADWFAVVALFRKPLNSNVLAKIFRTEIIPKNRERIFQALVDMVEKELLTKESIINKLEKINASQTIKELTQSDKKQDLVIILNNIFTEILGNLNDERLVNLKECENEILKSNLRSIKLSSIISQTLEWMWDNGYKEKITDIIVDKIEELSKTYEAKVLLQDAVLQILELNRGNFLIMIVGFFVKGNLEGIAKAVQEKLIGFVQQMKRTESSERKEIQSFIRKQIRRLSDDEELKNKIEDWKNAKLDEGQDIFNEVNVMLTQYISNLKSEPNKTSDIVEKILDNQVYAFISNDEKQFKLDNAIKNLLQKMVERNHYKIGLIVKEKLDMVSGEELSNMIEPIIGDDLQLIRVNGSIVGGLVGIITYMLTFGIG</sequence>
<name>A0ACB5RF38_9CLOT</name>
<accession>A0ACB5RF38</accession>
<comment type="caution">
    <text evidence="1">The sequence shown here is derived from an EMBL/GenBank/DDBJ whole genome shotgun (WGS) entry which is preliminary data.</text>
</comment>
<gene>
    <name evidence="1" type="ORF">rsdtw13_27970</name>
</gene>
<keyword evidence="2" id="KW-1185">Reference proteome</keyword>
<dbReference type="EMBL" id="BROD01000001">
    <property type="protein sequence ID" value="GKX67539.1"/>
    <property type="molecule type" value="Genomic_DNA"/>
</dbReference>
<reference evidence="1" key="1">
    <citation type="journal article" date="2025" name="Int. J. Syst. Evol. Microbiol.">
        <title>Inconstantimicrobium mannanitabidum sp. nov., a novel member of the family Clostridiaceae isolated from anoxic soil under the treatment of reductive soil disinfestation.</title>
        <authorList>
            <person name="Ueki A."/>
            <person name="Tonouchi A."/>
            <person name="Honma S."/>
            <person name="Kaku N."/>
            <person name="Ueki K."/>
        </authorList>
    </citation>
    <scope>NUCLEOTIDE SEQUENCE</scope>
    <source>
        <strain evidence="1">TW13</strain>
    </source>
</reference>
<evidence type="ECO:0000313" key="2">
    <source>
        <dbReference type="Proteomes" id="UP001058074"/>
    </source>
</evidence>
<organism evidence="1 2">
    <name type="scientific">Inconstantimicrobium mannanitabidum</name>
    <dbReference type="NCBI Taxonomy" id="1604901"/>
    <lineage>
        <taxon>Bacteria</taxon>
        <taxon>Bacillati</taxon>
        <taxon>Bacillota</taxon>
        <taxon>Clostridia</taxon>
        <taxon>Eubacteriales</taxon>
        <taxon>Clostridiaceae</taxon>
        <taxon>Inconstantimicrobium</taxon>
    </lineage>
</organism>
<dbReference type="Proteomes" id="UP001058074">
    <property type="component" value="Unassembled WGS sequence"/>
</dbReference>
<protein>
    <submittedName>
        <fullName evidence="1">Uncharacterized protein</fullName>
    </submittedName>
</protein>
<proteinExistence type="predicted"/>
<evidence type="ECO:0000313" key="1">
    <source>
        <dbReference type="EMBL" id="GKX67539.1"/>
    </source>
</evidence>